<organism>
    <name type="scientific">Culex quinquefasciatus</name>
    <name type="common">Southern house mosquito</name>
    <name type="synonym">Culex pungens</name>
    <dbReference type="NCBI Taxonomy" id="7176"/>
    <lineage>
        <taxon>Eukaryota</taxon>
        <taxon>Metazoa</taxon>
        <taxon>Ecdysozoa</taxon>
        <taxon>Arthropoda</taxon>
        <taxon>Hexapoda</taxon>
        <taxon>Insecta</taxon>
        <taxon>Pterygota</taxon>
        <taxon>Neoptera</taxon>
        <taxon>Endopterygota</taxon>
        <taxon>Diptera</taxon>
        <taxon>Nematocera</taxon>
        <taxon>Culicoidea</taxon>
        <taxon>Culicidae</taxon>
        <taxon>Culicinae</taxon>
        <taxon>Culicini</taxon>
        <taxon>Culex</taxon>
        <taxon>Culex</taxon>
    </lineage>
</organism>
<dbReference type="SUPFAM" id="SSF48371">
    <property type="entry name" value="ARM repeat"/>
    <property type="match status" value="1"/>
</dbReference>
<sequence>MEREQELSQRQSWVLLDHVLFNPSLWIYTPATVQARLYAYLATEFLSDTQIYSNVRRVSTVLQTVHTLKFYYWVVNPRAKSGITPKGLDGPRPAQKDILAIRAYILLFLKQLIMIGNGVKDDELQSILNYLMTMHEDENLHDVLQMLISLMSEHPSSMVPAFDVKHGVRTIFKLLAAESQLIRLQALKLLGFFLSRSTHKFKWNCWVFGTVIFPTTAFLRKLLPLNQVLLPEASFVGKLTFGTVAGNVSGNGPEENLI</sequence>
<feature type="domain" description="DUF4704" evidence="1">
    <location>
        <begin position="15"/>
        <end position="202"/>
    </location>
</feature>
<name>B0WJ15_CULQU</name>
<dbReference type="HOGENOM" id="CLU_1078703_0_0_1"/>
<keyword evidence="4" id="KW-1185">Reference proteome</keyword>
<dbReference type="GO" id="GO:0019901">
    <property type="term" value="F:protein kinase binding"/>
    <property type="evidence" value="ECO:0007669"/>
    <property type="project" value="TreeGrafter"/>
</dbReference>
<proteinExistence type="predicted"/>
<dbReference type="PANTHER" id="PTHR13743">
    <property type="entry name" value="BEIGE/BEACH-RELATED"/>
    <property type="match status" value="1"/>
</dbReference>
<dbReference type="EMBL" id="DS231955">
    <property type="protein sequence ID" value="EDS28894.1"/>
    <property type="molecule type" value="Genomic_DNA"/>
</dbReference>
<dbReference type="eggNOG" id="KOG1787">
    <property type="taxonomic scope" value="Eukaryota"/>
</dbReference>
<dbReference type="GO" id="GO:0016020">
    <property type="term" value="C:membrane"/>
    <property type="evidence" value="ECO:0007669"/>
    <property type="project" value="TreeGrafter"/>
</dbReference>
<dbReference type="STRING" id="7176.B0WJ15"/>
<evidence type="ECO:0000313" key="2">
    <source>
        <dbReference type="EMBL" id="EDS28894.1"/>
    </source>
</evidence>
<dbReference type="Pfam" id="PF15787">
    <property type="entry name" value="DUF4704"/>
    <property type="match status" value="1"/>
</dbReference>
<accession>B0WJ15</accession>
<dbReference type="GO" id="GO:0005829">
    <property type="term" value="C:cytosol"/>
    <property type="evidence" value="ECO:0007669"/>
    <property type="project" value="TreeGrafter"/>
</dbReference>
<dbReference type="GO" id="GO:0008104">
    <property type="term" value="P:intracellular protein localization"/>
    <property type="evidence" value="ECO:0007669"/>
    <property type="project" value="TreeGrafter"/>
</dbReference>
<reference evidence="3" key="2">
    <citation type="submission" date="2020-05" db="UniProtKB">
        <authorList>
            <consortium name="EnsemblMetazoa"/>
        </authorList>
    </citation>
    <scope>IDENTIFICATION</scope>
    <source>
        <strain evidence="3">JHB</strain>
    </source>
</reference>
<dbReference type="VEuPathDB" id="VectorBase:CPIJ007144"/>
<evidence type="ECO:0000313" key="4">
    <source>
        <dbReference type="Proteomes" id="UP000002320"/>
    </source>
</evidence>
<dbReference type="Proteomes" id="UP000002320">
    <property type="component" value="Unassembled WGS sequence"/>
</dbReference>
<dbReference type="InterPro" id="IPR016024">
    <property type="entry name" value="ARM-type_fold"/>
</dbReference>
<evidence type="ECO:0000259" key="1">
    <source>
        <dbReference type="Pfam" id="PF15787"/>
    </source>
</evidence>
<dbReference type="AlphaFoldDB" id="B0WJ15"/>
<evidence type="ECO:0000313" key="3">
    <source>
        <dbReference type="EnsemblMetazoa" id="CPIJ007144-PA"/>
    </source>
</evidence>
<protein>
    <submittedName>
        <fullName evidence="2 3">Neurobeachin</fullName>
    </submittedName>
</protein>
<dbReference type="InParanoid" id="B0WJ15"/>
<dbReference type="KEGG" id="cqu:CpipJ_CPIJ007144"/>
<dbReference type="PANTHER" id="PTHR13743:SF162">
    <property type="entry name" value="NEUROBEACHIN"/>
    <property type="match status" value="1"/>
</dbReference>
<reference evidence="2" key="1">
    <citation type="submission" date="2007-03" db="EMBL/GenBank/DDBJ databases">
        <title>Annotation of Culex pipiens quinquefasciatus.</title>
        <authorList>
            <consortium name="The Broad Institute Genome Sequencing Platform"/>
            <person name="Atkinson P.W."/>
            <person name="Hemingway J."/>
            <person name="Christensen B.M."/>
            <person name="Higgs S."/>
            <person name="Kodira C."/>
            <person name="Hannick L."/>
            <person name="Megy K."/>
            <person name="O'Leary S."/>
            <person name="Pearson M."/>
            <person name="Haas B.J."/>
            <person name="Mauceli E."/>
            <person name="Wortman J.R."/>
            <person name="Lee N.H."/>
            <person name="Guigo R."/>
            <person name="Stanke M."/>
            <person name="Alvarado L."/>
            <person name="Amedeo P."/>
            <person name="Antoine C.H."/>
            <person name="Arensburger P."/>
            <person name="Bidwell S.L."/>
            <person name="Crawford M."/>
            <person name="Camaro F."/>
            <person name="Devon K."/>
            <person name="Engels R."/>
            <person name="Hammond M."/>
            <person name="Howarth C."/>
            <person name="Koehrsen M."/>
            <person name="Lawson D."/>
            <person name="Montgomery P."/>
            <person name="Nene V."/>
            <person name="Nusbaum C."/>
            <person name="Puiu D."/>
            <person name="Romero-Severson J."/>
            <person name="Severson D.W."/>
            <person name="Shumway M."/>
            <person name="Sisk P."/>
            <person name="Stolte C."/>
            <person name="Zeng Q."/>
            <person name="Eisenstadt E."/>
            <person name="Fraser-Liggett C."/>
            <person name="Strausberg R."/>
            <person name="Galagan J."/>
            <person name="Birren B."/>
            <person name="Collins F.H."/>
        </authorList>
    </citation>
    <scope>NUCLEOTIDE SEQUENCE [LARGE SCALE GENOMIC DNA]</scope>
    <source>
        <strain evidence="2">JHB</strain>
    </source>
</reference>
<dbReference type="InterPro" id="IPR050865">
    <property type="entry name" value="BEACH_Domain"/>
</dbReference>
<gene>
    <name evidence="3" type="primary">6039021</name>
    <name evidence="2" type="ORF">CpipJ_CPIJ007144</name>
</gene>
<dbReference type="EnsemblMetazoa" id="CPIJ007144-RA">
    <property type="protein sequence ID" value="CPIJ007144-PA"/>
    <property type="gene ID" value="CPIJ007144"/>
</dbReference>
<dbReference type="InterPro" id="IPR031570">
    <property type="entry name" value="NBEA/BDCP_DUF4704"/>
</dbReference>